<dbReference type="AlphaFoldDB" id="A0A318T9F5"/>
<evidence type="ECO:0008006" key="3">
    <source>
        <dbReference type="Google" id="ProtNLM"/>
    </source>
</evidence>
<gene>
    <name evidence="1" type="ORF">C7477_10326</name>
</gene>
<name>A0A318T9F5_9HYPH</name>
<evidence type="ECO:0000313" key="1">
    <source>
        <dbReference type="EMBL" id="PYE89519.1"/>
    </source>
</evidence>
<accession>A0A318T9F5</accession>
<dbReference type="EMBL" id="QJTF01000003">
    <property type="protein sequence ID" value="PYE89519.1"/>
    <property type="molecule type" value="Genomic_DNA"/>
</dbReference>
<organism evidence="1 2">
    <name type="scientific">Phyllobacterium leguminum</name>
    <dbReference type="NCBI Taxonomy" id="314237"/>
    <lineage>
        <taxon>Bacteria</taxon>
        <taxon>Pseudomonadati</taxon>
        <taxon>Pseudomonadota</taxon>
        <taxon>Alphaproteobacteria</taxon>
        <taxon>Hyphomicrobiales</taxon>
        <taxon>Phyllobacteriaceae</taxon>
        <taxon>Phyllobacterium</taxon>
    </lineage>
</organism>
<reference evidence="1 2" key="1">
    <citation type="submission" date="2018-06" db="EMBL/GenBank/DDBJ databases">
        <title>Genomic Encyclopedia of Type Strains, Phase III (KMG-III): the genomes of soil and plant-associated and newly described type strains.</title>
        <authorList>
            <person name="Whitman W."/>
        </authorList>
    </citation>
    <scope>NUCLEOTIDE SEQUENCE [LARGE SCALE GENOMIC DNA]</scope>
    <source>
        <strain evidence="1 2">ORS 1419</strain>
    </source>
</reference>
<sequence length="112" mass="12712">MHSVGRLDPLDPRTPRAIEPIGAAIKLMHPHRLFAPDADIIGRAAILGGILSRLQVYQKDDRLRAINDCVLFLQAWKLGFTVLTRNTRDFDFLLQLFPTGRVLFYRQEGPTS</sequence>
<comment type="caution">
    <text evidence="1">The sequence shown here is derived from an EMBL/GenBank/DDBJ whole genome shotgun (WGS) entry which is preliminary data.</text>
</comment>
<proteinExistence type="predicted"/>
<dbReference type="Proteomes" id="UP000247454">
    <property type="component" value="Unassembled WGS sequence"/>
</dbReference>
<keyword evidence="2" id="KW-1185">Reference proteome</keyword>
<protein>
    <recommendedName>
        <fullName evidence="3">PIN domain-containing protein</fullName>
    </recommendedName>
</protein>
<evidence type="ECO:0000313" key="2">
    <source>
        <dbReference type="Proteomes" id="UP000247454"/>
    </source>
</evidence>